<sequence>MSTSRTVERARGWLLAAAAAAAAAPAGAVFTFTPLDTPREVTLQVGSPGNLVNEVRFTVNNAAVAPNPVPVTGIPSNNTPNTSPAGGVEIIVTTRMPPSVFGSDTMTLTVDSTQGLACVGGSGCGTTVIPFTTIGWTSYNTDPSGQDIQAGTFNATATQQLATYTVYTGFPWTGQSVNMRNVLVFRYDNATLYPSGTYEGRVVYTATNL</sequence>
<organism evidence="2 3">
    <name type="scientific">Ramlibacter pallidus</name>
    <dbReference type="NCBI Taxonomy" id="2780087"/>
    <lineage>
        <taxon>Bacteria</taxon>
        <taxon>Pseudomonadati</taxon>
        <taxon>Pseudomonadota</taxon>
        <taxon>Betaproteobacteria</taxon>
        <taxon>Burkholderiales</taxon>
        <taxon>Comamonadaceae</taxon>
        <taxon>Ramlibacter</taxon>
    </lineage>
</organism>
<comment type="caution">
    <text evidence="2">The sequence shown here is derived from an EMBL/GenBank/DDBJ whole genome shotgun (WGS) entry which is preliminary data.</text>
</comment>
<gene>
    <name evidence="2" type="ORF">IM787_06915</name>
</gene>
<name>A0ABR9S1A7_9BURK</name>
<evidence type="ECO:0000313" key="3">
    <source>
        <dbReference type="Proteomes" id="UP000806285"/>
    </source>
</evidence>
<evidence type="ECO:0000256" key="1">
    <source>
        <dbReference type="SAM" id="SignalP"/>
    </source>
</evidence>
<reference evidence="2 3" key="1">
    <citation type="submission" date="2020-10" db="EMBL/GenBank/DDBJ databases">
        <title>Ramlibacter sp. HM2 16S ribosomal RNA gene Genome sequencing and assembly.</title>
        <authorList>
            <person name="Kang M."/>
        </authorList>
    </citation>
    <scope>NUCLEOTIDE SEQUENCE [LARGE SCALE GENOMIC DNA]</scope>
    <source>
        <strain evidence="2 3">HM2</strain>
    </source>
</reference>
<dbReference type="Proteomes" id="UP000806285">
    <property type="component" value="Unassembled WGS sequence"/>
</dbReference>
<feature type="signal peptide" evidence="1">
    <location>
        <begin position="1"/>
        <end position="28"/>
    </location>
</feature>
<proteinExistence type="predicted"/>
<feature type="chain" id="PRO_5047524883" evidence="1">
    <location>
        <begin position="29"/>
        <end position="209"/>
    </location>
</feature>
<accession>A0ABR9S1A7</accession>
<keyword evidence="1" id="KW-0732">Signal</keyword>
<protein>
    <submittedName>
        <fullName evidence="2">Uncharacterized protein</fullName>
    </submittedName>
</protein>
<dbReference type="EMBL" id="JADDIV010000002">
    <property type="protein sequence ID" value="MBE7367288.1"/>
    <property type="molecule type" value="Genomic_DNA"/>
</dbReference>
<evidence type="ECO:0000313" key="2">
    <source>
        <dbReference type="EMBL" id="MBE7367288.1"/>
    </source>
</evidence>
<dbReference type="RefSeq" id="WP_193675907.1">
    <property type="nucleotide sequence ID" value="NZ_JADDIV010000002.1"/>
</dbReference>
<keyword evidence="3" id="KW-1185">Reference proteome</keyword>